<protein>
    <recommendedName>
        <fullName evidence="4">UbiA prenyltransferase family protein</fullName>
    </recommendedName>
</protein>
<dbReference type="EMBL" id="CP118848">
    <property type="protein sequence ID" value="WHI60661.1"/>
    <property type="molecule type" value="Genomic_DNA"/>
</dbReference>
<dbReference type="RefSeq" id="WP_218729409.1">
    <property type="nucleotide sequence ID" value="NZ_CP116807.1"/>
</dbReference>
<organism evidence="2 3">
    <name type="scientific">Mammaliicoccus lentus</name>
    <name type="common">Staphylococcus lentus</name>
    <dbReference type="NCBI Taxonomy" id="42858"/>
    <lineage>
        <taxon>Bacteria</taxon>
        <taxon>Bacillati</taxon>
        <taxon>Bacillota</taxon>
        <taxon>Bacilli</taxon>
        <taxon>Bacillales</taxon>
        <taxon>Staphylococcaceae</taxon>
        <taxon>Mammaliicoccus</taxon>
    </lineage>
</organism>
<dbReference type="Proteomes" id="UP001223261">
    <property type="component" value="Chromosome"/>
</dbReference>
<keyword evidence="1" id="KW-1133">Transmembrane helix</keyword>
<evidence type="ECO:0008006" key="4">
    <source>
        <dbReference type="Google" id="ProtNLM"/>
    </source>
</evidence>
<feature type="transmembrane region" description="Helical" evidence="1">
    <location>
        <begin position="61"/>
        <end position="85"/>
    </location>
</feature>
<name>A0AAX3W6G5_MAMLE</name>
<keyword evidence="1" id="KW-0472">Membrane</keyword>
<evidence type="ECO:0000256" key="1">
    <source>
        <dbReference type="SAM" id="Phobius"/>
    </source>
</evidence>
<dbReference type="AlphaFoldDB" id="A0AAX3W6G5"/>
<accession>A0AAX3W6G5</accession>
<reference evidence="2" key="1">
    <citation type="journal article" date="2023" name="Antibiotics">
        <title>Prevalence and Molecular Characterization of Methicillin-Resistant Staphylococci (MRS) and Mammaliicocci (MRM) in Dromedary Camels from Algeria: First Detection of SCCmec-mecC Hybrid in Methicillin-Resistant Mammaliicoccus lentus.</title>
        <authorList>
            <person name="Belhout C."/>
            <person name="Boyen F."/>
            <person name="Vereecke N."/>
            <person name="Theuns S."/>
            <person name="Taibi N."/>
            <person name="Stegger M."/>
            <person name="de la Fe-Rodriguez P.Y."/>
            <person name="Bouayad L."/>
            <person name="Elgroud R."/>
            <person name="Butaye P."/>
        </authorList>
    </citation>
    <scope>NUCLEOTIDE SEQUENCE</scope>
    <source>
        <strain evidence="2">7048</strain>
    </source>
</reference>
<evidence type="ECO:0000313" key="2">
    <source>
        <dbReference type="EMBL" id="WHI60661.1"/>
    </source>
</evidence>
<evidence type="ECO:0000313" key="3">
    <source>
        <dbReference type="Proteomes" id="UP001223261"/>
    </source>
</evidence>
<keyword evidence="1" id="KW-0812">Transmembrane</keyword>
<feature type="transmembrane region" description="Helical" evidence="1">
    <location>
        <begin position="106"/>
        <end position="126"/>
    </location>
</feature>
<feature type="transmembrane region" description="Helical" evidence="1">
    <location>
        <begin position="6"/>
        <end position="22"/>
    </location>
</feature>
<feature type="transmembrane region" description="Helical" evidence="1">
    <location>
        <begin position="132"/>
        <end position="155"/>
    </location>
</feature>
<gene>
    <name evidence="2" type="ORF">PYH69_03250</name>
</gene>
<sequence length="187" mass="21691">MNIVLIGLILYLMLFATYKFLLEKKKYTTIHFTFVLIFLSFSQVPIMYYEKLNSTLNTAALTIGLVFIFLISFSMFIQVICNILSNTQLVSEKYIEKIFKIASDPIEMIANIFKVIWLLLLGITVIQNANILLGIIILISSLFIFYYVSILTYYITKHKMGFKPNVFIINIETFISFIILYIGLMII</sequence>
<proteinExistence type="predicted"/>
<feature type="transmembrane region" description="Helical" evidence="1">
    <location>
        <begin position="29"/>
        <end position="49"/>
    </location>
</feature>
<feature type="transmembrane region" description="Helical" evidence="1">
    <location>
        <begin position="167"/>
        <end position="186"/>
    </location>
</feature>